<dbReference type="Proteomes" id="UP000216052">
    <property type="component" value="Chromosome"/>
</dbReference>
<evidence type="ECO:0000313" key="1">
    <source>
        <dbReference type="EMBL" id="XFO72345.1"/>
    </source>
</evidence>
<dbReference type="RefSeq" id="WP_093798279.1">
    <property type="nucleotide sequence ID" value="NZ_CP155571.1"/>
</dbReference>
<keyword evidence="2" id="KW-1185">Reference proteome</keyword>
<dbReference type="InterPro" id="IPR014997">
    <property type="entry name" value="DUF1847"/>
</dbReference>
<proteinExistence type="predicted"/>
<protein>
    <recommendedName>
        <fullName evidence="3">Metal-binding protein</fullName>
    </recommendedName>
</protein>
<evidence type="ECO:0000313" key="2">
    <source>
        <dbReference type="Proteomes" id="UP000216052"/>
    </source>
</evidence>
<evidence type="ECO:0008006" key="3">
    <source>
        <dbReference type="Google" id="ProtNLM"/>
    </source>
</evidence>
<sequence>MGNKNESAILNCSDCGVLNCFRRKSKFPSFCLTSQADDALINECVSLYKGDGQTATFARAAAEIEGIYYGKLTRVEEIIAFAKRIGAHKIGIATCVGLINETKIFTDILKAKGLESYSVICKIGSIDKTQIGIPEDLKVEKGCFEAICNPVLQAKLLNEAKTDLNVINGLCVGHDTLFIQYSEAPVTYLITKDRVTGHNPAAALYTSGFYYKRLLQEEHD</sequence>
<dbReference type="EMBL" id="CP155571">
    <property type="protein sequence ID" value="XFO72345.1"/>
    <property type="molecule type" value="Genomic_DNA"/>
</dbReference>
<accession>A0ABZ3J2B2</accession>
<name>A0ABZ3J2B2_SPOA4</name>
<reference evidence="1" key="1">
    <citation type="submission" date="2024-05" db="EMBL/GenBank/DDBJ databases">
        <title>Isolation and characterization of Sporomusa carbonis sp. nov., a carboxydotrophic hydrogenogen in the genus of Sporomusa isolated from a charcoal burning pile.</title>
        <authorList>
            <person name="Boeer T."/>
            <person name="Rosenbaum F."/>
            <person name="Eysell L."/>
            <person name="Mueller V."/>
            <person name="Daniel R."/>
            <person name="Poehlein A."/>
        </authorList>
    </citation>
    <scope>NUCLEOTIDE SEQUENCE [LARGE SCALE GENOMIC DNA]</scope>
    <source>
        <strain evidence="1">DSM 3132</strain>
    </source>
</reference>
<gene>
    <name evidence="1" type="ORF">SPACI_023970</name>
</gene>
<organism evidence="1 2">
    <name type="scientific">Sporomusa acidovorans (strain ATCC 49682 / DSM 3132 / Mol)</name>
    <dbReference type="NCBI Taxonomy" id="1123286"/>
    <lineage>
        <taxon>Bacteria</taxon>
        <taxon>Bacillati</taxon>
        <taxon>Bacillota</taxon>
        <taxon>Negativicutes</taxon>
        <taxon>Selenomonadales</taxon>
        <taxon>Sporomusaceae</taxon>
        <taxon>Sporomusa</taxon>
    </lineage>
</organism>
<dbReference type="Pfam" id="PF08901">
    <property type="entry name" value="DUF1847"/>
    <property type="match status" value="1"/>
</dbReference>